<dbReference type="InParanoid" id="K1Q2J5"/>
<feature type="region of interest" description="Disordered" evidence="1">
    <location>
        <begin position="1"/>
        <end position="32"/>
    </location>
</feature>
<reference evidence="2" key="1">
    <citation type="journal article" date="2012" name="Nature">
        <title>The oyster genome reveals stress adaptation and complexity of shell formation.</title>
        <authorList>
            <person name="Zhang G."/>
            <person name="Fang X."/>
            <person name="Guo X."/>
            <person name="Li L."/>
            <person name="Luo R."/>
            <person name="Xu F."/>
            <person name="Yang P."/>
            <person name="Zhang L."/>
            <person name="Wang X."/>
            <person name="Qi H."/>
            <person name="Xiong Z."/>
            <person name="Que H."/>
            <person name="Xie Y."/>
            <person name="Holland P.W."/>
            <person name="Paps J."/>
            <person name="Zhu Y."/>
            <person name="Wu F."/>
            <person name="Chen Y."/>
            <person name="Wang J."/>
            <person name="Peng C."/>
            <person name="Meng J."/>
            <person name="Yang L."/>
            <person name="Liu J."/>
            <person name="Wen B."/>
            <person name="Zhang N."/>
            <person name="Huang Z."/>
            <person name="Zhu Q."/>
            <person name="Feng Y."/>
            <person name="Mount A."/>
            <person name="Hedgecock D."/>
            <person name="Xu Z."/>
            <person name="Liu Y."/>
            <person name="Domazet-Loso T."/>
            <person name="Du Y."/>
            <person name="Sun X."/>
            <person name="Zhang S."/>
            <person name="Liu B."/>
            <person name="Cheng P."/>
            <person name="Jiang X."/>
            <person name="Li J."/>
            <person name="Fan D."/>
            <person name="Wang W."/>
            <person name="Fu W."/>
            <person name="Wang T."/>
            <person name="Wang B."/>
            <person name="Zhang J."/>
            <person name="Peng Z."/>
            <person name="Li Y."/>
            <person name="Li N."/>
            <person name="Wang J."/>
            <person name="Chen M."/>
            <person name="He Y."/>
            <person name="Tan F."/>
            <person name="Song X."/>
            <person name="Zheng Q."/>
            <person name="Huang R."/>
            <person name="Yang H."/>
            <person name="Du X."/>
            <person name="Chen L."/>
            <person name="Yang M."/>
            <person name="Gaffney P.M."/>
            <person name="Wang S."/>
            <person name="Luo L."/>
            <person name="She Z."/>
            <person name="Ming Y."/>
            <person name="Huang W."/>
            <person name="Zhang S."/>
            <person name="Huang B."/>
            <person name="Zhang Y."/>
            <person name="Qu T."/>
            <person name="Ni P."/>
            <person name="Miao G."/>
            <person name="Wang J."/>
            <person name="Wang Q."/>
            <person name="Steinberg C.E."/>
            <person name="Wang H."/>
            <person name="Li N."/>
            <person name="Qian L."/>
            <person name="Zhang G."/>
            <person name="Li Y."/>
            <person name="Yang H."/>
            <person name="Liu X."/>
            <person name="Wang J."/>
            <person name="Yin Y."/>
            <person name="Wang J."/>
        </authorList>
    </citation>
    <scope>NUCLEOTIDE SEQUENCE [LARGE SCALE GENOMIC DNA]</scope>
    <source>
        <strain evidence="2">05x7-T-G4-1.051#20</strain>
    </source>
</reference>
<sequence length="171" mass="19753">MPGPSNMELRSSSQQGRIQEEQSEQGITEATASVNEVEALRRQLETLKASRDAEYRRRRELEEQIDRQPQPVATPRQVWEPAPRIPVPQMDKFDGNTPVSEWWTTFMAYIALHSITEAKAIKLLPFYLMGIALQFFTHLDSLSKTSLTSIRDAFFSRFRPTVPSRIYLVIR</sequence>
<proteinExistence type="predicted"/>
<evidence type="ECO:0000313" key="2">
    <source>
        <dbReference type="EMBL" id="EKC23065.1"/>
    </source>
</evidence>
<feature type="compositionally biased region" description="Polar residues" evidence="1">
    <location>
        <begin position="8"/>
        <end position="17"/>
    </location>
</feature>
<organism evidence="2">
    <name type="scientific">Magallana gigas</name>
    <name type="common">Pacific oyster</name>
    <name type="synonym">Crassostrea gigas</name>
    <dbReference type="NCBI Taxonomy" id="29159"/>
    <lineage>
        <taxon>Eukaryota</taxon>
        <taxon>Metazoa</taxon>
        <taxon>Spiralia</taxon>
        <taxon>Lophotrochozoa</taxon>
        <taxon>Mollusca</taxon>
        <taxon>Bivalvia</taxon>
        <taxon>Autobranchia</taxon>
        <taxon>Pteriomorphia</taxon>
        <taxon>Ostreida</taxon>
        <taxon>Ostreoidea</taxon>
        <taxon>Ostreidae</taxon>
        <taxon>Magallana</taxon>
    </lineage>
</organism>
<name>K1Q2J5_MAGGI</name>
<dbReference type="EMBL" id="JH818794">
    <property type="protein sequence ID" value="EKC23065.1"/>
    <property type="molecule type" value="Genomic_DNA"/>
</dbReference>
<evidence type="ECO:0000256" key="1">
    <source>
        <dbReference type="SAM" id="MobiDB-lite"/>
    </source>
</evidence>
<protein>
    <submittedName>
        <fullName evidence="2">Uncharacterized protein</fullName>
    </submittedName>
</protein>
<gene>
    <name evidence="2" type="ORF">CGI_10000702</name>
</gene>
<accession>K1Q2J5</accession>
<dbReference type="HOGENOM" id="CLU_1564406_0_0_1"/>
<dbReference type="AlphaFoldDB" id="K1Q2J5"/>